<dbReference type="PANTHER" id="PTHR45962:SF1">
    <property type="entry name" value="N-FATTY-ACYL-AMINO ACID SYNTHASE_HYDROLASE PM20D1"/>
    <property type="match status" value="1"/>
</dbReference>
<feature type="domain" description="Peptidase M20 dimerisation" evidence="6">
    <location>
        <begin position="95"/>
        <end position="154"/>
    </location>
</feature>
<keyword evidence="7" id="KW-0121">Carboxypeptidase</keyword>
<keyword evidence="2" id="KW-0645">Protease</keyword>
<sequence length="270" mass="30853">MLIDEDHPFPDKIEEKSEAQIRFLQCLRDHPQVSEKLRYALMELEYAERSLDTDFLRLYATELPVYEQLYLTAAPIFVQQNRLDRARKRVLELLSENTRLVLKTTQAVNVIEGGVKVNALPESAQAIVNHRIAPYSSVAETQNRYKKLLAPIAKSLELSFTAFDEVLVPHTNSSVGTLVVTNESKKPFKESVRVTPSTMFANTDTFWYRNLTKNVFRFGPATLHRDLTGIPMLHTTHTVNEHVSIDAIMKAIEFYTNLVVAVDFEDITKV</sequence>
<keyword evidence="4 7" id="KW-0378">Hydrolase</keyword>
<dbReference type="SUPFAM" id="SSF55031">
    <property type="entry name" value="Bacterial exopeptidase dimerisation domain"/>
    <property type="match status" value="1"/>
</dbReference>
<evidence type="ECO:0000313" key="8">
    <source>
        <dbReference type="Proteomes" id="UP001216638"/>
    </source>
</evidence>
<dbReference type="GO" id="GO:0000328">
    <property type="term" value="C:fungal-type vacuole lumen"/>
    <property type="evidence" value="ECO:0007669"/>
    <property type="project" value="TreeGrafter"/>
</dbReference>
<dbReference type="Pfam" id="PF07687">
    <property type="entry name" value="M20_dimer"/>
    <property type="match status" value="1"/>
</dbReference>
<reference evidence="7" key="1">
    <citation type="submission" date="2023-03" db="EMBL/GenBank/DDBJ databases">
        <title>Mating type loci evolution in Malassezia.</title>
        <authorList>
            <person name="Coelho M.A."/>
        </authorList>
    </citation>
    <scope>NUCLEOTIDE SEQUENCE</scope>
    <source>
        <strain evidence="7">CBS 14135</strain>
    </source>
</reference>
<dbReference type="EC" id="3.4.17.4" evidence="7"/>
<proteinExistence type="inferred from homology"/>
<evidence type="ECO:0000256" key="3">
    <source>
        <dbReference type="ARBA" id="ARBA00022723"/>
    </source>
</evidence>
<evidence type="ECO:0000313" key="7">
    <source>
        <dbReference type="EMBL" id="WFC94465.1"/>
    </source>
</evidence>
<dbReference type="GO" id="GO:0046872">
    <property type="term" value="F:metal ion binding"/>
    <property type="evidence" value="ECO:0007669"/>
    <property type="project" value="UniProtKB-KW"/>
</dbReference>
<dbReference type="InterPro" id="IPR047177">
    <property type="entry name" value="Pept_M20A"/>
</dbReference>
<organism evidence="7 8">
    <name type="scientific">Malassezia brasiliensis</name>
    <dbReference type="NCBI Taxonomy" id="1821822"/>
    <lineage>
        <taxon>Eukaryota</taxon>
        <taxon>Fungi</taxon>
        <taxon>Dikarya</taxon>
        <taxon>Basidiomycota</taxon>
        <taxon>Ustilaginomycotina</taxon>
        <taxon>Malasseziomycetes</taxon>
        <taxon>Malasseziales</taxon>
        <taxon>Malasseziaceae</taxon>
        <taxon>Malassezia</taxon>
    </lineage>
</organism>
<dbReference type="PANTHER" id="PTHR45962">
    <property type="entry name" value="N-FATTY-ACYL-AMINO ACID SYNTHASE/HYDROLASE PM20D1"/>
    <property type="match status" value="1"/>
</dbReference>
<dbReference type="GO" id="GO:0004181">
    <property type="term" value="F:metallocarboxypeptidase activity"/>
    <property type="evidence" value="ECO:0007669"/>
    <property type="project" value="UniProtKB-EC"/>
</dbReference>
<dbReference type="InterPro" id="IPR036264">
    <property type="entry name" value="Bact_exopeptidase_dim_dom"/>
</dbReference>
<keyword evidence="8" id="KW-1185">Reference proteome</keyword>
<evidence type="ECO:0000256" key="4">
    <source>
        <dbReference type="ARBA" id="ARBA00022801"/>
    </source>
</evidence>
<protein>
    <submittedName>
        <fullName evidence="7">Gly-Xaa carboxypeptidase</fullName>
        <ecNumber evidence="7">3.4.17.4</ecNumber>
    </submittedName>
</protein>
<evidence type="ECO:0000256" key="5">
    <source>
        <dbReference type="ARBA" id="ARBA00022833"/>
    </source>
</evidence>
<dbReference type="InterPro" id="IPR011650">
    <property type="entry name" value="Peptidase_M20_dimer"/>
</dbReference>
<dbReference type="SUPFAM" id="SSF53187">
    <property type="entry name" value="Zn-dependent exopeptidases"/>
    <property type="match status" value="1"/>
</dbReference>
<evidence type="ECO:0000256" key="2">
    <source>
        <dbReference type="ARBA" id="ARBA00022670"/>
    </source>
</evidence>
<dbReference type="Gene3D" id="1.10.150.900">
    <property type="match status" value="1"/>
</dbReference>
<keyword evidence="3" id="KW-0479">Metal-binding</keyword>
<evidence type="ECO:0000259" key="6">
    <source>
        <dbReference type="Pfam" id="PF07687"/>
    </source>
</evidence>
<dbReference type="EMBL" id="CP119951">
    <property type="protein sequence ID" value="WFC94465.1"/>
    <property type="molecule type" value="Genomic_DNA"/>
</dbReference>
<name>A0AAF0DUT8_9BASI</name>
<accession>A0AAF0DUT8</accession>
<keyword evidence="5" id="KW-0862">Zinc</keyword>
<dbReference type="Proteomes" id="UP001216638">
    <property type="component" value="Chromosome 1"/>
</dbReference>
<gene>
    <name evidence="7" type="ORF">MBRA1_001095</name>
</gene>
<dbReference type="Gene3D" id="3.30.70.360">
    <property type="match status" value="1"/>
</dbReference>
<evidence type="ECO:0000256" key="1">
    <source>
        <dbReference type="ARBA" id="ARBA00006247"/>
    </source>
</evidence>
<dbReference type="AlphaFoldDB" id="A0AAF0DUT8"/>
<comment type="similarity">
    <text evidence="1">Belongs to the peptidase M20A family.</text>
</comment>
<dbReference type="GO" id="GO:0051603">
    <property type="term" value="P:proteolysis involved in protein catabolic process"/>
    <property type="evidence" value="ECO:0007669"/>
    <property type="project" value="TreeGrafter"/>
</dbReference>